<name>A0A8J8TAB1_HALGN</name>
<evidence type="ECO:0000256" key="1">
    <source>
        <dbReference type="SAM" id="MobiDB-lite"/>
    </source>
</evidence>
<gene>
    <name evidence="4" type="ORF">FGO68_gene3122</name>
</gene>
<keyword evidence="5" id="KW-1185">Reference proteome</keyword>
<dbReference type="InterPro" id="IPR015919">
    <property type="entry name" value="Cadherin-like_sf"/>
</dbReference>
<feature type="transmembrane region" description="Helical" evidence="2">
    <location>
        <begin position="1072"/>
        <end position="1092"/>
    </location>
</feature>
<feature type="transmembrane region" description="Helical" evidence="2">
    <location>
        <begin position="1306"/>
        <end position="1330"/>
    </location>
</feature>
<dbReference type="SMART" id="SM00736">
    <property type="entry name" value="CADG"/>
    <property type="match status" value="1"/>
</dbReference>
<evidence type="ECO:0000256" key="2">
    <source>
        <dbReference type="SAM" id="Phobius"/>
    </source>
</evidence>
<proteinExistence type="predicted"/>
<dbReference type="Gene3D" id="2.60.40.10">
    <property type="entry name" value="Immunoglobulins"/>
    <property type="match status" value="1"/>
</dbReference>
<feature type="transmembrane region" description="Helical" evidence="2">
    <location>
        <begin position="1149"/>
        <end position="1171"/>
    </location>
</feature>
<dbReference type="InterPro" id="IPR013783">
    <property type="entry name" value="Ig-like_fold"/>
</dbReference>
<feature type="transmembrane region" description="Helical" evidence="2">
    <location>
        <begin position="1268"/>
        <end position="1286"/>
    </location>
</feature>
<feature type="transmembrane region" description="Helical" evidence="2">
    <location>
        <begin position="1113"/>
        <end position="1137"/>
    </location>
</feature>
<feature type="domain" description="Dystroglycan-type cadherin-like" evidence="3">
    <location>
        <begin position="142"/>
        <end position="246"/>
    </location>
</feature>
<dbReference type="SUPFAM" id="SSF49313">
    <property type="entry name" value="Cadherin-like"/>
    <property type="match status" value="1"/>
</dbReference>
<evidence type="ECO:0000313" key="4">
    <source>
        <dbReference type="EMBL" id="TNV87485.1"/>
    </source>
</evidence>
<sequence length="1475" mass="163128">MSAMKYQMININDNAFTTGASNTLTYSTFKNGYFYITGYIKSYNLNSIIQTPTTQMFGFIMGNPISSTSTYNCIPFDYTQLTSSAQVTMPSTTASFTSISITSNFTNTLIALDSALTGNAVTNFNILDQPSQCPQLTYALDWTPMTLPDQLFEIGSASGTYTAPAFALTTPVCTDTIFSSYQAKLSDGSALPSFIVFNASTRQFTWATATVANVGTYSIVISAQVPNGQIVTANLQLVLQYCLHATITPSAIVTAQQFYYDGYPLTIAIPIFTTVADLLQCGDLSYSITDSAGAVLDPIIYSLYLSDPNAMSIDVYTGDTSYSFLAPKIIKVKGYLVNYPANFYSYTFSLTFNGPCASIVIDPPVTRTIDYQVGQGLMQDTLTGFLASNPVCQSSITFSCLQDCATFPALLQFVAPTSLDPILKIDTALNSKAGTYSIKVHAQMQLYSITAEQIFTVIIHRDCQVESITSSAIVNTEYNIRSGIAKTLSTLNWTALTAECTATISYTVLDGDTLDPADTTLYSIAGNILTIQTNDQSKVGVKNLIVKATMSTKTKTQAFQLHIYDPCITAIPSPSRNPDDIQYEIGRTKVSTAFSSWPDTFNWMCGPIKYKLQYENKDIANAKWATFEANIFTLNIFTTNYNDLGTYAIQMTGKYDFSPLYQQVLFQVFITDPCAQNVVVPPILKNVELLPGVKYAAFTFGQFQTTNIGLCGPFTYSYFTQDSDTLSSPYILNINETTRQCNVKLSGKSLEQEAFIKVTIIGALKNGLQALSEFKIIFKVNPPVDLASTFGSMLLNASSAVLKNMTTDLVPKLTSINTKGQVQITFSKPILEIQNFQSFEEHESLSFQLISASNSLKFKPSIVGWQVAAFTKTYVIVQLIFNESISISRTSAYDTLKITFVEPDFFISADAKSTVRKGKIISGRVPPQQQEGGIDSMVGSVVDAVKNSISAAIGANFALSLLMGVSMSNMWQIMNILQIITIIPVLRVPLPPSFIGLCQTLLKLSQLDILPDQLSMSYIRKLIMGTETTTSVSLNTDTRRILEQTDAEDSPRELGPNLESIGYANFDISENIGSLADLICWFIIISIVIQILRPFFSKFPLSKKIYDIFGKMLFFNTFIQAIVQGYLNFYVLALLAMGSFDGGATITDLGLSFIIVMTVQIFPLLTLLFLVKNNAKLQDQQVKDRYGAFYENVIIDHGPSVSLTMRFLKSAPILAFIGRRALLSLCLFLWSTEPTYQVLVMIHLSMFILVFQIVVQPYQSKRYAFFEFYNELTLLLIGYLMLGFIMTEDIETDKTHAVDNGLIYTVLSTLGINFLNFLANTITEIVQIIYRACRRLRFYIFGKDQTVPIKPALSKQRTLGRQEFQHKRVKFQAENTLTRTGTLQDLTNSQSISGLKDIESDNSPAFGATGSPGNWYQAQRDRANSMKKLLIRPIGMMDEGEESQGIERQKKKKKKKGKAVTQAAGLATEWKGINA</sequence>
<comment type="caution">
    <text evidence="4">The sequence shown here is derived from an EMBL/GenBank/DDBJ whole genome shotgun (WGS) entry which is preliminary data.</text>
</comment>
<evidence type="ECO:0000313" key="5">
    <source>
        <dbReference type="Proteomes" id="UP000785679"/>
    </source>
</evidence>
<dbReference type="GO" id="GO:0005509">
    <property type="term" value="F:calcium ion binding"/>
    <property type="evidence" value="ECO:0007669"/>
    <property type="project" value="InterPro"/>
</dbReference>
<protein>
    <recommendedName>
        <fullName evidence="3">Dystroglycan-type cadherin-like domain-containing protein</fullName>
    </recommendedName>
</protein>
<feature type="compositionally biased region" description="Basic residues" evidence="1">
    <location>
        <begin position="1449"/>
        <end position="1458"/>
    </location>
</feature>
<evidence type="ECO:0000259" key="3">
    <source>
        <dbReference type="SMART" id="SM00736"/>
    </source>
</evidence>
<feature type="transmembrane region" description="Helical" evidence="2">
    <location>
        <begin position="1211"/>
        <end position="1230"/>
    </location>
</feature>
<dbReference type="EMBL" id="RRYP01000404">
    <property type="protein sequence ID" value="TNV87485.1"/>
    <property type="molecule type" value="Genomic_DNA"/>
</dbReference>
<accession>A0A8J8TAB1</accession>
<keyword evidence="2" id="KW-0472">Membrane</keyword>
<organism evidence="4 5">
    <name type="scientific">Halteria grandinella</name>
    <dbReference type="NCBI Taxonomy" id="5974"/>
    <lineage>
        <taxon>Eukaryota</taxon>
        <taxon>Sar</taxon>
        <taxon>Alveolata</taxon>
        <taxon>Ciliophora</taxon>
        <taxon>Intramacronucleata</taxon>
        <taxon>Spirotrichea</taxon>
        <taxon>Stichotrichia</taxon>
        <taxon>Sporadotrichida</taxon>
        <taxon>Halteriidae</taxon>
        <taxon>Halteria</taxon>
    </lineage>
</organism>
<reference evidence="4" key="1">
    <citation type="submission" date="2019-06" db="EMBL/GenBank/DDBJ databases">
        <authorList>
            <person name="Zheng W."/>
        </authorList>
    </citation>
    <scope>NUCLEOTIDE SEQUENCE</scope>
    <source>
        <strain evidence="4">QDHG01</strain>
    </source>
</reference>
<dbReference type="GO" id="GO:0016020">
    <property type="term" value="C:membrane"/>
    <property type="evidence" value="ECO:0007669"/>
    <property type="project" value="InterPro"/>
</dbReference>
<keyword evidence="2" id="KW-0812">Transmembrane</keyword>
<feature type="transmembrane region" description="Helical" evidence="2">
    <location>
        <begin position="1236"/>
        <end position="1256"/>
    </location>
</feature>
<dbReference type="InterPro" id="IPR006644">
    <property type="entry name" value="Cadg"/>
</dbReference>
<feature type="region of interest" description="Disordered" evidence="1">
    <location>
        <begin position="1440"/>
        <end position="1463"/>
    </location>
</feature>
<keyword evidence="2" id="KW-1133">Transmembrane helix</keyword>
<dbReference type="Proteomes" id="UP000785679">
    <property type="component" value="Unassembled WGS sequence"/>
</dbReference>